<dbReference type="VEuPathDB" id="AmoebaDB:NF0037810"/>
<feature type="region of interest" description="Disordered" evidence="1">
    <location>
        <begin position="60"/>
        <end position="84"/>
    </location>
</feature>
<evidence type="ECO:0000313" key="2">
    <source>
        <dbReference type="EMBL" id="KAF0984001.1"/>
    </source>
</evidence>
<dbReference type="VEuPathDB" id="AmoebaDB:NfTy_004940"/>
<dbReference type="OMA" id="MRVLCIK"/>
<feature type="region of interest" description="Disordered" evidence="1">
    <location>
        <begin position="1"/>
        <end position="24"/>
    </location>
</feature>
<organism evidence="2 3">
    <name type="scientific">Naegleria fowleri</name>
    <name type="common">Brain eating amoeba</name>
    <dbReference type="NCBI Taxonomy" id="5763"/>
    <lineage>
        <taxon>Eukaryota</taxon>
        <taxon>Discoba</taxon>
        <taxon>Heterolobosea</taxon>
        <taxon>Tetramitia</taxon>
        <taxon>Eutetramitia</taxon>
        <taxon>Vahlkampfiidae</taxon>
        <taxon>Naegleria</taxon>
    </lineage>
</organism>
<evidence type="ECO:0000256" key="1">
    <source>
        <dbReference type="SAM" id="MobiDB-lite"/>
    </source>
</evidence>
<dbReference type="Proteomes" id="UP000444721">
    <property type="component" value="Unassembled WGS sequence"/>
</dbReference>
<keyword evidence="3" id="KW-1185">Reference proteome</keyword>
<feature type="compositionally biased region" description="Basic and acidic residues" evidence="1">
    <location>
        <begin position="10"/>
        <end position="20"/>
    </location>
</feature>
<gene>
    <name evidence="2" type="ORF">FDP41_007916</name>
</gene>
<accession>A0A6A5C9X9</accession>
<name>A0A6A5C9X9_NAEFO</name>
<reference evidence="2 3" key="1">
    <citation type="journal article" date="2019" name="Sci. Rep.">
        <title>Nanopore sequencing improves the draft genome of the human pathogenic amoeba Naegleria fowleri.</title>
        <authorList>
            <person name="Liechti N."/>
            <person name="Schurch N."/>
            <person name="Bruggmann R."/>
            <person name="Wittwer M."/>
        </authorList>
    </citation>
    <scope>NUCLEOTIDE SEQUENCE [LARGE SCALE GENOMIC DNA]</scope>
    <source>
        <strain evidence="2 3">ATCC 30894</strain>
    </source>
</reference>
<dbReference type="AlphaFoldDB" id="A0A6A5C9X9"/>
<feature type="compositionally biased region" description="Polar residues" evidence="1">
    <location>
        <begin position="75"/>
        <end position="84"/>
    </location>
</feature>
<dbReference type="OrthoDB" id="10325054at2759"/>
<sequence length="542" mass="62162">MNGNISSSRTNDHSSRRDQHAQQQAMLKREFIPSSTVSPSPRLVVDTSFLSSSSGFTTNPKTISGSTIKDESHQNHNYHVKSSLQIPERKDNYSPLRTPSFSSTNSETSILIHDSHTHHQEYRFEDGLLLEQHSVSYPSWPVYWYSDKGEIFMRVLCIKVSSKEIVVIDPFAKRIVLQGLFVNLAKISYDNNEVEDTPLKLFRMQFKKKDAIIFLSKDRNEIINCLLFYLREFRETEMLEIINTGKNQSHQNMFSPDMSVGLHEFQVFGIDKRGRYFPHILGLYSNHIRHIDSETRDAFSIHSYADIENDIFIDLEVPTKLTIHYRDDNPYTFLVSDRDRSDVLVLLQGRSFIYGSCNSSDQLFAENIEPADNTLIIDKVESGGPLDFPQKIFQHVPITSTNVMISDPIVDQSGILMHAISNPKDPNALSDYQREHIDQIQKGMRVYMHVPKKIVFRGKKTSTQPRIVRIHLEAYTGHVVIEWGKTNTKLKHKGVIEGIETGHTAIIETSKISQLQLSNFSFALKHLDQPSINISYKVLICF</sequence>
<dbReference type="VEuPathDB" id="AmoebaDB:FDP41_007916"/>
<comment type="caution">
    <text evidence="2">The sequence shown here is derived from an EMBL/GenBank/DDBJ whole genome shotgun (WGS) entry which is preliminary data.</text>
</comment>
<evidence type="ECO:0000313" key="3">
    <source>
        <dbReference type="Proteomes" id="UP000444721"/>
    </source>
</evidence>
<dbReference type="RefSeq" id="XP_044568714.1">
    <property type="nucleotide sequence ID" value="XM_044711713.1"/>
</dbReference>
<protein>
    <submittedName>
        <fullName evidence="2">Uncharacterized protein</fullName>
    </submittedName>
</protein>
<dbReference type="GeneID" id="68115134"/>
<dbReference type="VEuPathDB" id="AmoebaDB:NF0037820"/>
<dbReference type="EMBL" id="VFQX01000004">
    <property type="protein sequence ID" value="KAF0984001.1"/>
    <property type="molecule type" value="Genomic_DNA"/>
</dbReference>
<proteinExistence type="predicted"/>